<gene>
    <name evidence="1" type="ORF">LCGC14_2618500</name>
</gene>
<evidence type="ECO:0000313" key="1">
    <source>
        <dbReference type="EMBL" id="KKL04195.1"/>
    </source>
</evidence>
<reference evidence="1" key="1">
    <citation type="journal article" date="2015" name="Nature">
        <title>Complex archaea that bridge the gap between prokaryotes and eukaryotes.</title>
        <authorList>
            <person name="Spang A."/>
            <person name="Saw J.H."/>
            <person name="Jorgensen S.L."/>
            <person name="Zaremba-Niedzwiedzka K."/>
            <person name="Martijn J."/>
            <person name="Lind A.E."/>
            <person name="van Eijk R."/>
            <person name="Schleper C."/>
            <person name="Guy L."/>
            <person name="Ettema T.J."/>
        </authorList>
    </citation>
    <scope>NUCLEOTIDE SEQUENCE</scope>
</reference>
<protein>
    <submittedName>
        <fullName evidence="1">Uncharacterized protein</fullName>
    </submittedName>
</protein>
<sequence>NHEYTSYSVQEDPRLAPKYTGGFLPNMTVEGTKEQLAERGLSWGWVEATLDAGYRLQAIQRKLGIESARLDPHNDGYIIWLLTDISPNSQNGVLNLFYESKSVPATVCRQYNGPSVIIARGLPDAPIYSSGDQFQFEWVLSHFDETPLANCRLEWTLVDGGRTLANGQNQIEHIPAGTFAELAKVNITVPSIAKPTKARLAVKIDNTDISNSYDVWLFPQRKAFDSKGSTLAGICVSSEVYSKLQSRYPEMVKGTDSAAQKADVILADRLTESVVDLLNKGKTVITVEPVLGLRWHQPGHTLGWWVRSTQSGSAIIRPEAFGQFPHSGILDQLMYDVSANALMWQDKLRDVEPLMVGSGGSNTTYEDPARVPNYFMYGFQARVGSGKLLLSGFDFMADRPESICLLDEFIRYASSDSFQPKGTFDPSGVALKLEISGWSKTTESPGNANYYSFMGPLSMD</sequence>
<comment type="caution">
    <text evidence="1">The sequence shown here is derived from an EMBL/GenBank/DDBJ whole genome shotgun (WGS) entry which is preliminary data.</text>
</comment>
<name>A0A0F9A417_9ZZZZ</name>
<feature type="non-terminal residue" evidence="1">
    <location>
        <position position="1"/>
    </location>
</feature>
<dbReference type="AlphaFoldDB" id="A0A0F9A417"/>
<dbReference type="EMBL" id="LAZR01044627">
    <property type="protein sequence ID" value="KKL04195.1"/>
    <property type="molecule type" value="Genomic_DNA"/>
</dbReference>
<accession>A0A0F9A417</accession>
<organism evidence="1">
    <name type="scientific">marine sediment metagenome</name>
    <dbReference type="NCBI Taxonomy" id="412755"/>
    <lineage>
        <taxon>unclassified sequences</taxon>
        <taxon>metagenomes</taxon>
        <taxon>ecological metagenomes</taxon>
    </lineage>
</organism>
<feature type="non-terminal residue" evidence="1">
    <location>
        <position position="460"/>
    </location>
</feature>
<proteinExistence type="predicted"/>